<name>A0A811UIM5_CERCA</name>
<dbReference type="AlphaFoldDB" id="A0A811UIM5"/>
<keyword evidence="2" id="KW-1185">Reference proteome</keyword>
<protein>
    <submittedName>
        <fullName evidence="1">(Mediterranean fruit fly) hypothetical protein</fullName>
    </submittedName>
</protein>
<dbReference type="Proteomes" id="UP000606786">
    <property type="component" value="Unassembled WGS sequence"/>
</dbReference>
<reference evidence="1" key="1">
    <citation type="submission" date="2020-11" db="EMBL/GenBank/DDBJ databases">
        <authorList>
            <person name="Whitehead M."/>
        </authorList>
    </citation>
    <scope>NUCLEOTIDE SEQUENCE</scope>
    <source>
        <strain evidence="1">EGII</strain>
    </source>
</reference>
<feature type="non-terminal residue" evidence="1">
    <location>
        <position position="52"/>
    </location>
</feature>
<sequence length="52" mass="6134">MEYSATGCSIIQMELHPKQLNSLTWLKSFYWTVNLLGALRNRFTFLLTLRAR</sequence>
<gene>
    <name evidence="1" type="ORF">CCAP1982_LOCUS6329</name>
</gene>
<proteinExistence type="predicted"/>
<evidence type="ECO:0000313" key="2">
    <source>
        <dbReference type="Proteomes" id="UP000606786"/>
    </source>
</evidence>
<accession>A0A811UIM5</accession>
<dbReference type="EMBL" id="CAJHJT010000012">
    <property type="protein sequence ID" value="CAD6997697.1"/>
    <property type="molecule type" value="Genomic_DNA"/>
</dbReference>
<evidence type="ECO:0000313" key="1">
    <source>
        <dbReference type="EMBL" id="CAD6997697.1"/>
    </source>
</evidence>
<comment type="caution">
    <text evidence="1">The sequence shown here is derived from an EMBL/GenBank/DDBJ whole genome shotgun (WGS) entry which is preliminary data.</text>
</comment>
<organism evidence="1 2">
    <name type="scientific">Ceratitis capitata</name>
    <name type="common">Mediterranean fruit fly</name>
    <name type="synonym">Tephritis capitata</name>
    <dbReference type="NCBI Taxonomy" id="7213"/>
    <lineage>
        <taxon>Eukaryota</taxon>
        <taxon>Metazoa</taxon>
        <taxon>Ecdysozoa</taxon>
        <taxon>Arthropoda</taxon>
        <taxon>Hexapoda</taxon>
        <taxon>Insecta</taxon>
        <taxon>Pterygota</taxon>
        <taxon>Neoptera</taxon>
        <taxon>Endopterygota</taxon>
        <taxon>Diptera</taxon>
        <taxon>Brachycera</taxon>
        <taxon>Muscomorpha</taxon>
        <taxon>Tephritoidea</taxon>
        <taxon>Tephritidae</taxon>
        <taxon>Ceratitis</taxon>
        <taxon>Ceratitis</taxon>
    </lineage>
</organism>